<proteinExistence type="predicted"/>
<dbReference type="GeneID" id="20676105"/>
<dbReference type="AlphaFoldDB" id="W4KC87"/>
<dbReference type="KEGG" id="hir:HETIRDRAFT_451053"/>
<dbReference type="InParanoid" id="W4KC87"/>
<sequence length="296" mass="32532">MRALGCSSPPSLSLLAPPTSSSPIFPRDPPPLLCRSKEPCSYPAQATILTPPKRLSFENSTLFRKHSTRLAVILSCTITLFLVADAISDSSRQSLAEATSYGFHIFDGLSSAHNNRSTARCITFHRPSRISFAPPHEVPRETTAAFQPRRPSLNLAVRHLRRRLDHDTPFDARAGLLTAPGLFLPAALSPSLHSETGNRVCERERAYESRASHGSVRFSLYTSSSLESRQSSLRSASNGASHRATSGQGRKIWISTIDDIKDRENALSRWNNLPSKTANCIVGILTLDAPLYNWLS</sequence>
<dbReference type="Proteomes" id="UP000030671">
    <property type="component" value="Unassembled WGS sequence"/>
</dbReference>
<protein>
    <submittedName>
        <fullName evidence="2">Uncharacterized protein</fullName>
    </submittedName>
</protein>
<feature type="compositionally biased region" description="Low complexity" evidence="1">
    <location>
        <begin position="7"/>
        <end position="23"/>
    </location>
</feature>
<keyword evidence="3" id="KW-1185">Reference proteome</keyword>
<feature type="region of interest" description="Disordered" evidence="1">
    <location>
        <begin position="1"/>
        <end position="25"/>
    </location>
</feature>
<name>W4KC87_HETIT</name>
<gene>
    <name evidence="2" type="ORF">HETIRDRAFT_451053</name>
</gene>
<dbReference type="RefSeq" id="XP_009545728.1">
    <property type="nucleotide sequence ID" value="XM_009547433.1"/>
</dbReference>
<accession>W4KC87</accession>
<reference evidence="2 3" key="1">
    <citation type="journal article" date="2012" name="New Phytol.">
        <title>Insight into trade-off between wood decay and parasitism from the genome of a fungal forest pathogen.</title>
        <authorList>
            <person name="Olson A."/>
            <person name="Aerts A."/>
            <person name="Asiegbu F."/>
            <person name="Belbahri L."/>
            <person name="Bouzid O."/>
            <person name="Broberg A."/>
            <person name="Canback B."/>
            <person name="Coutinho P.M."/>
            <person name="Cullen D."/>
            <person name="Dalman K."/>
            <person name="Deflorio G."/>
            <person name="van Diepen L.T."/>
            <person name="Dunand C."/>
            <person name="Duplessis S."/>
            <person name="Durling M."/>
            <person name="Gonthier P."/>
            <person name="Grimwood J."/>
            <person name="Fossdal C.G."/>
            <person name="Hansson D."/>
            <person name="Henrissat B."/>
            <person name="Hietala A."/>
            <person name="Himmelstrand K."/>
            <person name="Hoffmeister D."/>
            <person name="Hogberg N."/>
            <person name="James T.Y."/>
            <person name="Karlsson M."/>
            <person name="Kohler A."/>
            <person name="Kues U."/>
            <person name="Lee Y.H."/>
            <person name="Lin Y.C."/>
            <person name="Lind M."/>
            <person name="Lindquist E."/>
            <person name="Lombard V."/>
            <person name="Lucas S."/>
            <person name="Lunden K."/>
            <person name="Morin E."/>
            <person name="Murat C."/>
            <person name="Park J."/>
            <person name="Raffaello T."/>
            <person name="Rouze P."/>
            <person name="Salamov A."/>
            <person name="Schmutz J."/>
            <person name="Solheim H."/>
            <person name="Stahlberg J."/>
            <person name="Velez H."/>
            <person name="de Vries R.P."/>
            <person name="Wiebenga A."/>
            <person name="Woodward S."/>
            <person name="Yakovlev I."/>
            <person name="Garbelotto M."/>
            <person name="Martin F."/>
            <person name="Grigoriev I.V."/>
            <person name="Stenlid J."/>
        </authorList>
    </citation>
    <scope>NUCLEOTIDE SEQUENCE [LARGE SCALE GENOMIC DNA]</scope>
    <source>
        <strain evidence="2 3">TC 32-1</strain>
    </source>
</reference>
<evidence type="ECO:0000256" key="1">
    <source>
        <dbReference type="SAM" id="MobiDB-lite"/>
    </source>
</evidence>
<dbReference type="EMBL" id="KI925457">
    <property type="protein sequence ID" value="ETW83482.1"/>
    <property type="molecule type" value="Genomic_DNA"/>
</dbReference>
<evidence type="ECO:0000313" key="2">
    <source>
        <dbReference type="EMBL" id="ETW83482.1"/>
    </source>
</evidence>
<organism evidence="2 3">
    <name type="scientific">Heterobasidion irregulare (strain TC 32-1)</name>
    <dbReference type="NCBI Taxonomy" id="747525"/>
    <lineage>
        <taxon>Eukaryota</taxon>
        <taxon>Fungi</taxon>
        <taxon>Dikarya</taxon>
        <taxon>Basidiomycota</taxon>
        <taxon>Agaricomycotina</taxon>
        <taxon>Agaricomycetes</taxon>
        <taxon>Russulales</taxon>
        <taxon>Bondarzewiaceae</taxon>
        <taxon>Heterobasidion</taxon>
        <taxon>Heterobasidion annosum species complex</taxon>
    </lineage>
</organism>
<evidence type="ECO:0000313" key="3">
    <source>
        <dbReference type="Proteomes" id="UP000030671"/>
    </source>
</evidence>
<dbReference type="HOGENOM" id="CLU_940281_0_0_1"/>